<gene>
    <name evidence="4" type="primary">LOC110803906</name>
</gene>
<dbReference type="RefSeq" id="XP_021865134.1">
    <property type="nucleotide sequence ID" value="XM_022009442.2"/>
</dbReference>
<feature type="region of interest" description="Disordered" evidence="1">
    <location>
        <begin position="453"/>
        <end position="484"/>
    </location>
</feature>
<organism evidence="3 4">
    <name type="scientific">Spinacia oleracea</name>
    <name type="common">Spinach</name>
    <dbReference type="NCBI Taxonomy" id="3562"/>
    <lineage>
        <taxon>Eukaryota</taxon>
        <taxon>Viridiplantae</taxon>
        <taxon>Streptophyta</taxon>
        <taxon>Embryophyta</taxon>
        <taxon>Tracheophyta</taxon>
        <taxon>Spermatophyta</taxon>
        <taxon>Magnoliopsida</taxon>
        <taxon>eudicotyledons</taxon>
        <taxon>Gunneridae</taxon>
        <taxon>Pentapetalae</taxon>
        <taxon>Caryophyllales</taxon>
        <taxon>Chenopodiaceae</taxon>
        <taxon>Chenopodioideae</taxon>
        <taxon>Anserineae</taxon>
        <taxon>Spinacia</taxon>
    </lineage>
</organism>
<sequence>MQLNVVSDDPCSENVVSTELNGVPDVPVDETLVQEEGLRGKRESEGMKVDYVYVGDGNWKAVSEHLSDRGEASGLKGEIGYVNDACVKKEGKDLGKNFVAVEGVINQDNPIKANINSFAQQFFLSPVNVDRSGKEVEAKKTVENRSVEVKSQAATSEKEDCGVDDDGGGFSNHKGVSLVVDLDKCIRNDKKKGKKKGGFCASDLVWGKVKSHPWWPAQIFESGDASEKSRKYFNSKGYFVGYFGDQTFAWNDETKLKPFAPNFSQMVKQTRMDAFRHAVDCILVETSRRVEFGLSCHCIVDEVYNQLKTQVVENAGILEQSRVREGGDRFFTASSFQPVKFLDYVNDLAQGPHADVDRLEHVIARAQMAAFYRWKGIYHLAEFGSLIGYVNNEADAPVTADKEKCEVIADGNLPPITIEEDDIRPQKRKKTSSDGGQSTKKARCFSDLIGKKGLQKKDDKETKGKSGSKPISPSARRRKEIKTTKECSPLETSIQFKDTKPSYKVGESILRVAGQLSQPSPLLKLDLASHGKKDKGNSKQCSKITSKYASLDVILSELHLAAIEPLKELSLLSKMVTFISDFRNSIVPDSELLQKHEESGKEGTSSSDKEGLYESGPAEICKEEYSSATKSKSKAPESEITTLSDVEAGEDVKLSNKTIKVLEQQTSLSDVKLPVVEPDHSEVDGISVCSQEIGSTVSSSQQHCGSENGTSEGGQVDEKMQQEDSPTALTLKFTDMDSMPTETKLINVFSHFGSLKESETEVVAKKLCARVVFKRRSDAETAFSSSGKFKIFGPSLVCYRLNYAPSPRKSPCKSPSVDAKRRKKD</sequence>
<feature type="compositionally biased region" description="Low complexity" evidence="1">
    <location>
        <begin position="465"/>
        <end position="474"/>
    </location>
</feature>
<dbReference type="InterPro" id="IPR035979">
    <property type="entry name" value="RBD_domain_sf"/>
</dbReference>
<dbReference type="Pfam" id="PF00855">
    <property type="entry name" value="PWWP"/>
    <property type="match status" value="1"/>
</dbReference>
<evidence type="ECO:0000256" key="1">
    <source>
        <dbReference type="SAM" id="MobiDB-lite"/>
    </source>
</evidence>
<dbReference type="PROSITE" id="PS50812">
    <property type="entry name" value="PWWP"/>
    <property type="match status" value="1"/>
</dbReference>
<dbReference type="PANTHER" id="PTHR42851:SF19">
    <property type="entry name" value="PWWP DOMAIN-CONTAINING PROTEIN 2-RELATED"/>
    <property type="match status" value="1"/>
</dbReference>
<reference evidence="3" key="1">
    <citation type="journal article" date="2021" name="Nat. Commun.">
        <title>Genomic analyses provide insights into spinach domestication and the genetic basis of agronomic traits.</title>
        <authorList>
            <person name="Cai X."/>
            <person name="Sun X."/>
            <person name="Xu C."/>
            <person name="Sun H."/>
            <person name="Wang X."/>
            <person name="Ge C."/>
            <person name="Zhang Z."/>
            <person name="Wang Q."/>
            <person name="Fei Z."/>
            <person name="Jiao C."/>
            <person name="Wang Q."/>
        </authorList>
    </citation>
    <scope>NUCLEOTIDE SEQUENCE [LARGE SCALE GENOMIC DNA]</scope>
    <source>
        <strain evidence="3">cv. Varoflay</strain>
    </source>
</reference>
<dbReference type="GeneID" id="110803906"/>
<feature type="compositionally biased region" description="Basic and acidic residues" evidence="1">
    <location>
        <begin position="593"/>
        <end position="612"/>
    </location>
</feature>
<dbReference type="InterPro" id="IPR053063">
    <property type="entry name" value="PWWP_domain_containing_PDP"/>
</dbReference>
<feature type="compositionally biased region" description="Polar residues" evidence="1">
    <location>
        <begin position="698"/>
        <end position="710"/>
    </location>
</feature>
<keyword evidence="3" id="KW-1185">Reference proteome</keyword>
<feature type="domain" description="PWWP" evidence="2">
    <location>
        <begin position="201"/>
        <end position="262"/>
    </location>
</feature>
<evidence type="ECO:0000313" key="4">
    <source>
        <dbReference type="RefSeq" id="XP_021865134.1"/>
    </source>
</evidence>
<evidence type="ECO:0000259" key="2">
    <source>
        <dbReference type="PROSITE" id="PS50812"/>
    </source>
</evidence>
<dbReference type="SUPFAM" id="SSF63748">
    <property type="entry name" value="Tudor/PWWP/MBT"/>
    <property type="match status" value="1"/>
</dbReference>
<name>A0A9R0KB37_SPIOL</name>
<dbReference type="AlphaFoldDB" id="A0A9R0KB37"/>
<reference evidence="4" key="2">
    <citation type="submission" date="2025-08" db="UniProtKB">
        <authorList>
            <consortium name="RefSeq"/>
        </authorList>
    </citation>
    <scope>IDENTIFICATION</scope>
    <source>
        <tissue evidence="4">Leaf</tissue>
    </source>
</reference>
<proteinExistence type="predicted"/>
<dbReference type="PANTHER" id="PTHR42851">
    <property type="entry name" value="ALDOLASE-RELATED"/>
    <property type="match status" value="1"/>
</dbReference>
<feature type="region of interest" description="Disordered" evidence="1">
    <location>
        <begin position="593"/>
        <end position="613"/>
    </location>
</feature>
<evidence type="ECO:0000313" key="3">
    <source>
        <dbReference type="Proteomes" id="UP000813463"/>
    </source>
</evidence>
<dbReference type="CDD" id="cd05162">
    <property type="entry name" value="PWWP"/>
    <property type="match status" value="1"/>
</dbReference>
<feature type="region of interest" description="Disordered" evidence="1">
    <location>
        <begin position="804"/>
        <end position="825"/>
    </location>
</feature>
<accession>A0A9R0KB37</accession>
<protein>
    <submittedName>
        <fullName evidence="4">PWWP domain-containing protein 5</fullName>
    </submittedName>
</protein>
<dbReference type="SMART" id="SM00293">
    <property type="entry name" value="PWWP"/>
    <property type="match status" value="1"/>
</dbReference>
<dbReference type="Gene3D" id="2.30.30.140">
    <property type="match status" value="1"/>
</dbReference>
<dbReference type="InterPro" id="IPR000313">
    <property type="entry name" value="PWWP_dom"/>
</dbReference>
<dbReference type="GO" id="GO:0003676">
    <property type="term" value="F:nucleic acid binding"/>
    <property type="evidence" value="ECO:0007669"/>
    <property type="project" value="InterPro"/>
</dbReference>
<feature type="region of interest" description="Disordered" evidence="1">
    <location>
        <begin position="416"/>
        <end position="440"/>
    </location>
</feature>
<dbReference type="OrthoDB" id="62853at2759"/>
<dbReference type="KEGG" id="soe:110803906"/>
<feature type="compositionally biased region" description="Basic and acidic residues" evidence="1">
    <location>
        <begin position="455"/>
        <end position="464"/>
    </location>
</feature>
<feature type="compositionally biased region" description="Low complexity" evidence="1">
    <location>
        <begin position="805"/>
        <end position="816"/>
    </location>
</feature>
<feature type="region of interest" description="Disordered" evidence="1">
    <location>
        <begin position="698"/>
        <end position="723"/>
    </location>
</feature>
<dbReference type="Proteomes" id="UP000813463">
    <property type="component" value="Chromosome 2"/>
</dbReference>
<dbReference type="SUPFAM" id="SSF54928">
    <property type="entry name" value="RNA-binding domain, RBD"/>
    <property type="match status" value="1"/>
</dbReference>